<keyword evidence="7" id="KW-0597">Phosphoprotein</keyword>
<dbReference type="InterPro" id="IPR046349">
    <property type="entry name" value="C1-like_sf"/>
</dbReference>
<keyword evidence="13" id="KW-0966">Cell projection</keyword>
<evidence type="ECO:0000256" key="9">
    <source>
        <dbReference type="ARBA" id="ARBA00022771"/>
    </source>
</evidence>
<dbReference type="SUPFAM" id="SSF48350">
    <property type="entry name" value="GTPase activation domain, GAP"/>
    <property type="match status" value="1"/>
</dbReference>
<sequence length="1022" mass="112372">MCICGTVHPALEQAPVRCQAGPRDLLEARRPLAHECLGEALRVMHQVISKYPLLNTVESLTAAGTLIAKVKAFHYECNNDSDKQEFEKALETIAVSFSSTVSEFLMGEVDSSILLSVPPGDPGQSMENLYGQGSEGAPLSSEDCDEGCLSPEAVDTLLQRCEGGVHAALQYAKNMAKYMKDLIGYLEKRNALEMDFAKGLQKIVLNCRQSVMQEPHMPLLSIYSLALEQDLEFGHGLVQAVGTLQTQTFVQPLNLRRLEHEKRRKEIKESWHRAQRKLQEAESNLRKAKQGYVQRCEDHDKARFLVAKAEEEQVGAGPGAGGVASKTLDKRRRLEEEAKNKAEEAMATYRTCVADAKTQKQELEDTKVTALRQIQEVIRQSDQTIKSATISYYQMMHMQTAPLPVHFHMLCESSKLYDPGQQYASHVRQLQRGEEPDVHYDFEPHVSANAWSPVLRARKGSFNVSDAAVAEAAGCPPEEGGPGDGELAKERRGGRGHQVHKSWPIAISDSDASLDPGSGDFKKFERMSSSGTMSSSEELADQESSTGASAFDQDDLNGMAPELPVAMPSGPFRHVGLSKAARTHRLRKLRSPAKCRECNSYVYFQGAECEECCLACHKKCLETLAIQCGHKKLQGRLQLFGQDFSQAARSTPDGVPFIVKKCVFEIEQRALRTKGIYRVNGVKTRVEKLCQAFENGKELVELSQASPHDISNVLKLYLRQLPEPLISFRLYHELVGLAKDSLKAEAEAKAATRGRPDVTEREAVAVAMAGRLRELLRDLPPENWATLQYLMRHLRRIVEVEQDNKMTPGNLGIVFGPTLLRPRPTEATVSLSSLVDYPHQACILETLITHYSLVFEEEPEVASGCQDVTSNQGAEVVVQEPYPEASGGMASPLPEEAEDGGLEPHVASNDSDSELEEASDLPSPAGGAALHRLGFLEKLGGVEGGRDSRSGSEEQLGTATGEEEDGPGPGVWEDLGEEPARRLAEHNTNQCNNVAVARLPAVRLRGGRLAGGAGWERRPEFV</sequence>
<dbReference type="InterPro" id="IPR001060">
    <property type="entry name" value="FCH_dom"/>
</dbReference>
<feature type="region of interest" description="Disordered" evidence="18">
    <location>
        <begin position="941"/>
        <end position="977"/>
    </location>
</feature>
<evidence type="ECO:0000256" key="4">
    <source>
        <dbReference type="ARBA" id="ARBA00022468"/>
    </source>
</evidence>
<dbReference type="InterPro" id="IPR000198">
    <property type="entry name" value="RhoGAP_dom"/>
</dbReference>
<dbReference type="FunFam" id="1.10.555.10:FF:000016">
    <property type="entry name" value="Rho GTPase activating protein 29"/>
    <property type="match status" value="1"/>
</dbReference>
<dbReference type="GeneID" id="101335008"/>
<feature type="region of interest" description="Disordered" evidence="18">
    <location>
        <begin position="883"/>
        <end position="927"/>
    </location>
</feature>
<gene>
    <name evidence="23" type="primary">ARHGAP45</name>
</gene>
<feature type="compositionally biased region" description="Low complexity" evidence="18">
    <location>
        <begin position="527"/>
        <end position="536"/>
    </location>
</feature>
<dbReference type="InterPro" id="IPR031160">
    <property type="entry name" value="F_BAR_dom"/>
</dbReference>
<evidence type="ECO:0000256" key="2">
    <source>
        <dbReference type="ARBA" id="ARBA00004316"/>
    </source>
</evidence>
<evidence type="ECO:0000256" key="14">
    <source>
        <dbReference type="ARBA" id="ARBA00057562"/>
    </source>
</evidence>
<keyword evidence="5" id="KW-1003">Cell membrane</keyword>
<keyword evidence="10" id="KW-0862">Zinc</keyword>
<dbReference type="Pfam" id="PF00620">
    <property type="entry name" value="RhoGAP"/>
    <property type="match status" value="1"/>
</dbReference>
<dbReference type="InterPro" id="IPR027267">
    <property type="entry name" value="AH/BAR_dom_sf"/>
</dbReference>
<evidence type="ECO:0000256" key="11">
    <source>
        <dbReference type="ARBA" id="ARBA00023054"/>
    </source>
</evidence>
<dbReference type="PROSITE" id="PS50081">
    <property type="entry name" value="ZF_DAG_PE_2"/>
    <property type="match status" value="1"/>
</dbReference>
<dbReference type="GO" id="GO:0008270">
    <property type="term" value="F:zinc ion binding"/>
    <property type="evidence" value="ECO:0007669"/>
    <property type="project" value="UniProtKB-KW"/>
</dbReference>
<keyword evidence="9" id="KW-0863">Zinc-finger</keyword>
<evidence type="ECO:0000256" key="15">
    <source>
        <dbReference type="ARBA" id="ARBA00070279"/>
    </source>
</evidence>
<dbReference type="GO" id="GO:0051056">
    <property type="term" value="P:regulation of small GTPase mediated signal transduction"/>
    <property type="evidence" value="ECO:0007669"/>
    <property type="project" value="UniProtKB-ARBA"/>
</dbReference>
<evidence type="ECO:0000259" key="19">
    <source>
        <dbReference type="PROSITE" id="PS50081"/>
    </source>
</evidence>
<dbReference type="FunFam" id="1.20.1270.60:FF:000058">
    <property type="entry name" value="Rho GTPase activating protein 45"/>
    <property type="match status" value="1"/>
</dbReference>
<dbReference type="GO" id="GO:0042995">
    <property type="term" value="C:cell projection"/>
    <property type="evidence" value="ECO:0007669"/>
    <property type="project" value="UniProtKB-SubCell"/>
</dbReference>
<evidence type="ECO:0000256" key="12">
    <source>
        <dbReference type="ARBA" id="ARBA00023136"/>
    </source>
</evidence>
<dbReference type="SMART" id="SM00109">
    <property type="entry name" value="C1"/>
    <property type="match status" value="1"/>
</dbReference>
<feature type="domain" description="Rho-GAP" evidence="20">
    <location>
        <begin position="642"/>
        <end position="855"/>
    </location>
</feature>
<feature type="coiled-coil region" evidence="17">
    <location>
        <begin position="324"/>
        <end position="380"/>
    </location>
</feature>
<dbReference type="InterPro" id="IPR057028">
    <property type="entry name" value="RHG29_45_N"/>
</dbReference>
<evidence type="ECO:0000256" key="7">
    <source>
        <dbReference type="ARBA" id="ARBA00022553"/>
    </source>
</evidence>
<protein>
    <recommendedName>
        <fullName evidence="15">Rho GTPase-activating protein 45</fullName>
    </recommendedName>
</protein>
<evidence type="ECO:0000256" key="3">
    <source>
        <dbReference type="ARBA" id="ARBA00004496"/>
    </source>
</evidence>
<dbReference type="RefSeq" id="XP_033710853.1">
    <property type="nucleotide sequence ID" value="XM_033854962.1"/>
</dbReference>
<dbReference type="SUPFAM" id="SSF103657">
    <property type="entry name" value="BAR/IMD domain-like"/>
    <property type="match status" value="1"/>
</dbReference>
<dbReference type="GO" id="GO:0005096">
    <property type="term" value="F:GTPase activator activity"/>
    <property type="evidence" value="ECO:0007669"/>
    <property type="project" value="UniProtKB-KW"/>
</dbReference>
<dbReference type="InterPro" id="IPR002219">
    <property type="entry name" value="PKC_DAG/PE"/>
</dbReference>
<accession>A0A6J3RAL2</accession>
<dbReference type="AlphaFoldDB" id="A0A6J3RAL2"/>
<dbReference type="PANTHER" id="PTHR15228">
    <property type="entry name" value="SPERMATHECAL PHYSIOLOGY VARIANT"/>
    <property type="match status" value="1"/>
</dbReference>
<dbReference type="InterPro" id="IPR051025">
    <property type="entry name" value="RhoGAP"/>
</dbReference>
<proteinExistence type="predicted"/>
<evidence type="ECO:0000313" key="22">
    <source>
        <dbReference type="Proteomes" id="UP000245320"/>
    </source>
</evidence>
<evidence type="ECO:0000313" key="23">
    <source>
        <dbReference type="RefSeq" id="XP_033710853.1"/>
    </source>
</evidence>
<dbReference type="InterPro" id="IPR054713">
    <property type="entry name" value="GMIP/FCHO2-like_FCH"/>
</dbReference>
<dbReference type="PROSITE" id="PS50238">
    <property type="entry name" value="RHOGAP"/>
    <property type="match status" value="1"/>
</dbReference>
<evidence type="ECO:0000259" key="20">
    <source>
        <dbReference type="PROSITE" id="PS50238"/>
    </source>
</evidence>
<comment type="function">
    <text evidence="14">Contains a GTPase activator for the Rho-type GTPases (RhoGAP) domain that would be able to negatively regulate the actin cytoskeleton as well as cell spreading. However, also contains N-terminally a BAR-domin which is able to play an autoinhibitory effect on this RhoGAP activity.</text>
</comment>
<evidence type="ECO:0000256" key="16">
    <source>
        <dbReference type="PROSITE-ProRule" id="PRU01077"/>
    </source>
</evidence>
<dbReference type="Pfam" id="PF24235">
    <property type="entry name" value="RHG29_45_N"/>
    <property type="match status" value="1"/>
</dbReference>
<dbReference type="SMART" id="SM00324">
    <property type="entry name" value="RhoGAP"/>
    <property type="match status" value="1"/>
</dbReference>
<evidence type="ECO:0000256" key="10">
    <source>
        <dbReference type="ARBA" id="ARBA00022833"/>
    </source>
</evidence>
<dbReference type="GO" id="GO:0007165">
    <property type="term" value="P:signal transduction"/>
    <property type="evidence" value="ECO:0007669"/>
    <property type="project" value="InterPro"/>
</dbReference>
<feature type="domain" description="Phorbol-ester/DAG-type" evidence="19">
    <location>
        <begin position="583"/>
        <end position="628"/>
    </location>
</feature>
<evidence type="ECO:0000256" key="18">
    <source>
        <dbReference type="SAM" id="MobiDB-lite"/>
    </source>
</evidence>
<evidence type="ECO:0000256" key="13">
    <source>
        <dbReference type="ARBA" id="ARBA00023273"/>
    </source>
</evidence>
<dbReference type="PROSITE" id="PS51741">
    <property type="entry name" value="F_BAR"/>
    <property type="match status" value="1"/>
</dbReference>
<dbReference type="InterPro" id="IPR008936">
    <property type="entry name" value="Rho_GTPase_activation_prot"/>
</dbReference>
<keyword evidence="22" id="KW-1185">Reference proteome</keyword>
<evidence type="ECO:0000259" key="21">
    <source>
        <dbReference type="PROSITE" id="PS51741"/>
    </source>
</evidence>
<keyword evidence="11 16" id="KW-0175">Coiled coil</keyword>
<dbReference type="Gene3D" id="1.10.555.10">
    <property type="entry name" value="Rho GTPase activation protein"/>
    <property type="match status" value="1"/>
</dbReference>
<evidence type="ECO:0000256" key="17">
    <source>
        <dbReference type="SAM" id="Coils"/>
    </source>
</evidence>
<keyword evidence="4" id="KW-0343">GTPase activation</keyword>
<evidence type="ECO:0000256" key="1">
    <source>
        <dbReference type="ARBA" id="ARBA00004236"/>
    </source>
</evidence>
<keyword evidence="12" id="KW-0472">Membrane</keyword>
<dbReference type="SUPFAM" id="SSF57889">
    <property type="entry name" value="Cysteine-rich domain"/>
    <property type="match status" value="1"/>
</dbReference>
<organism evidence="22 23">
    <name type="scientific">Tursiops truncatus</name>
    <name type="common">Atlantic bottle-nosed dolphin</name>
    <name type="synonym">Delphinus truncatus</name>
    <dbReference type="NCBI Taxonomy" id="9739"/>
    <lineage>
        <taxon>Eukaryota</taxon>
        <taxon>Metazoa</taxon>
        <taxon>Chordata</taxon>
        <taxon>Craniata</taxon>
        <taxon>Vertebrata</taxon>
        <taxon>Euteleostomi</taxon>
        <taxon>Mammalia</taxon>
        <taxon>Eutheria</taxon>
        <taxon>Laurasiatheria</taxon>
        <taxon>Artiodactyla</taxon>
        <taxon>Whippomorpha</taxon>
        <taxon>Cetacea</taxon>
        <taxon>Odontoceti</taxon>
        <taxon>Delphinidae</taxon>
        <taxon>Tursiops</taxon>
    </lineage>
</organism>
<dbReference type="PROSITE" id="PS00479">
    <property type="entry name" value="ZF_DAG_PE_1"/>
    <property type="match status" value="1"/>
</dbReference>
<feature type="domain" description="F-BAR" evidence="21">
    <location>
        <begin position="152"/>
        <end position="422"/>
    </location>
</feature>
<evidence type="ECO:0000256" key="5">
    <source>
        <dbReference type="ARBA" id="ARBA00022475"/>
    </source>
</evidence>
<dbReference type="Proteomes" id="UP000245320">
    <property type="component" value="Chromosome 3"/>
</dbReference>
<dbReference type="SMART" id="SM00055">
    <property type="entry name" value="FCH"/>
    <property type="match status" value="1"/>
</dbReference>
<dbReference type="Pfam" id="PF22699">
    <property type="entry name" value="GMIP-like_FCH"/>
    <property type="match status" value="1"/>
</dbReference>
<evidence type="ECO:0000256" key="6">
    <source>
        <dbReference type="ARBA" id="ARBA00022490"/>
    </source>
</evidence>
<feature type="coiled-coil region" evidence="17">
    <location>
        <begin position="264"/>
        <end position="291"/>
    </location>
</feature>
<keyword evidence="6" id="KW-0963">Cytoplasm</keyword>
<dbReference type="GO" id="GO:0005886">
    <property type="term" value="C:plasma membrane"/>
    <property type="evidence" value="ECO:0007669"/>
    <property type="project" value="UniProtKB-SubCell"/>
</dbReference>
<keyword evidence="8" id="KW-0479">Metal-binding</keyword>
<comment type="subcellular location">
    <subcellularLocation>
        <location evidence="1">Cell membrane</location>
    </subcellularLocation>
    <subcellularLocation>
        <location evidence="2">Cell projection</location>
    </subcellularLocation>
    <subcellularLocation>
        <location evidence="3">Cytoplasm</location>
    </subcellularLocation>
</comment>
<feature type="region of interest" description="Disordered" evidence="18">
    <location>
        <begin position="473"/>
        <end position="561"/>
    </location>
</feature>
<dbReference type="CDD" id="cd20816">
    <property type="entry name" value="C1_GMIP-like"/>
    <property type="match status" value="1"/>
</dbReference>
<dbReference type="CTD" id="23526"/>
<name>A0A6J3RAL2_TURTR</name>
<dbReference type="PANTHER" id="PTHR15228:SF18">
    <property type="entry name" value="RHO GTPASE-ACTIVATING PROTEIN 45"/>
    <property type="match status" value="1"/>
</dbReference>
<reference evidence="23" key="1">
    <citation type="submission" date="2025-08" db="UniProtKB">
        <authorList>
            <consortium name="RefSeq"/>
        </authorList>
    </citation>
    <scope>IDENTIFICATION</scope>
    <source>
        <tissue evidence="23">Spleen</tissue>
    </source>
</reference>
<evidence type="ECO:0000256" key="8">
    <source>
        <dbReference type="ARBA" id="ARBA00022723"/>
    </source>
</evidence>
<dbReference type="Gene3D" id="1.20.1270.60">
    <property type="entry name" value="Arfaptin homology (AH) domain/BAR domain"/>
    <property type="match status" value="1"/>
</dbReference>
<dbReference type="GO" id="GO:0005829">
    <property type="term" value="C:cytosol"/>
    <property type="evidence" value="ECO:0007669"/>
    <property type="project" value="UniProtKB-ARBA"/>
</dbReference>